<protein>
    <submittedName>
        <fullName evidence="4">Tyrosine recombinase XerC</fullName>
    </submittedName>
</protein>
<dbReference type="InterPro" id="IPR002104">
    <property type="entry name" value="Integrase_catalytic"/>
</dbReference>
<organism evidence="4 5">
    <name type="scientific">Herbaspirillum frisingense</name>
    <dbReference type="NCBI Taxonomy" id="92645"/>
    <lineage>
        <taxon>Bacteria</taxon>
        <taxon>Pseudomonadati</taxon>
        <taxon>Pseudomonadota</taxon>
        <taxon>Betaproteobacteria</taxon>
        <taxon>Burkholderiales</taxon>
        <taxon>Oxalobacteraceae</taxon>
        <taxon>Herbaspirillum</taxon>
    </lineage>
</organism>
<name>A0A7V8FWH6_9BURK</name>
<dbReference type="GO" id="GO:0006310">
    <property type="term" value="P:DNA recombination"/>
    <property type="evidence" value="ECO:0007669"/>
    <property type="project" value="UniProtKB-KW"/>
</dbReference>
<comment type="caution">
    <text evidence="4">The sequence shown here is derived from an EMBL/GenBank/DDBJ whole genome shotgun (WGS) entry which is preliminary data.</text>
</comment>
<dbReference type="GO" id="GO:0003677">
    <property type="term" value="F:DNA binding"/>
    <property type="evidence" value="ECO:0007669"/>
    <property type="project" value="InterPro"/>
</dbReference>
<dbReference type="GO" id="GO:0015074">
    <property type="term" value="P:DNA integration"/>
    <property type="evidence" value="ECO:0007669"/>
    <property type="project" value="UniProtKB-KW"/>
</dbReference>
<dbReference type="InterPro" id="IPR050090">
    <property type="entry name" value="Tyrosine_recombinase_XerCD"/>
</dbReference>
<evidence type="ECO:0000256" key="2">
    <source>
        <dbReference type="ARBA" id="ARBA00023172"/>
    </source>
</evidence>
<dbReference type="Pfam" id="PF00589">
    <property type="entry name" value="Phage_integrase"/>
    <property type="match status" value="1"/>
</dbReference>
<reference evidence="5" key="1">
    <citation type="journal article" date="2020" name="MBio">
        <title>Horizontal gene transfer to a defensive symbiont with a reduced genome amongst a multipartite beetle microbiome.</title>
        <authorList>
            <person name="Waterworth S.C."/>
            <person name="Florez L.V."/>
            <person name="Rees E.R."/>
            <person name="Hertweck C."/>
            <person name="Kaltenpoth M."/>
            <person name="Kwan J.C."/>
        </authorList>
    </citation>
    <scope>NUCLEOTIDE SEQUENCE [LARGE SCALE GENOMIC DNA]</scope>
</reference>
<dbReference type="AlphaFoldDB" id="A0A7V8FWH6"/>
<evidence type="ECO:0000259" key="3">
    <source>
        <dbReference type="PROSITE" id="PS51898"/>
    </source>
</evidence>
<dbReference type="PANTHER" id="PTHR30349">
    <property type="entry name" value="PHAGE INTEGRASE-RELATED"/>
    <property type="match status" value="1"/>
</dbReference>
<dbReference type="EMBL" id="WNDX01000060">
    <property type="protein sequence ID" value="KAF1043417.1"/>
    <property type="molecule type" value="Genomic_DNA"/>
</dbReference>
<sequence length="338" mass="37771">MGTIQKRDDNKGRTTYQARVRKTGFPALSKNFDTKADAQQWITEREAEMSRGVFVDTRAADEWTVGRLLARYREEVTPKKKGAEVEGIRIKAMERDRISQFAVAHLTPKAVAEYRDRRIAAGKSGATVNRDLATLHHVLEIARKEWSIGMPNNAVSQVSRAKANPGRTRRLSPEEEQALRAACKATRNGYLEVCITLALETAMRQSEIIGLDWEFIDLDKRVIHLTVTKNGEGRGVPLSSAAVAALKEIDAPMIHGKRHGPVFKGVTASALKQSFAKTVDRAGLVDFRFHDLRHEATSRLFEKQFNPMEVSSVTGHKSLAMLKRYTHLMAADLAKRLG</sequence>
<dbReference type="CDD" id="cd00796">
    <property type="entry name" value="INT_Rci_Hp1_C"/>
    <property type="match status" value="1"/>
</dbReference>
<dbReference type="PANTHER" id="PTHR30349:SF94">
    <property type="entry name" value="INTEGRASE_RECOMBINASE HI_1414-RELATED"/>
    <property type="match status" value="1"/>
</dbReference>
<dbReference type="InterPro" id="IPR011010">
    <property type="entry name" value="DNA_brk_join_enz"/>
</dbReference>
<dbReference type="Proteomes" id="UP000462435">
    <property type="component" value="Unassembled WGS sequence"/>
</dbReference>
<keyword evidence="1" id="KW-0229">DNA integration</keyword>
<evidence type="ECO:0000313" key="4">
    <source>
        <dbReference type="EMBL" id="KAF1043417.1"/>
    </source>
</evidence>
<keyword evidence="2" id="KW-0233">DNA recombination</keyword>
<evidence type="ECO:0000313" key="5">
    <source>
        <dbReference type="Proteomes" id="UP000462435"/>
    </source>
</evidence>
<proteinExistence type="predicted"/>
<gene>
    <name evidence="4" type="primary">xerC_1</name>
    <name evidence="4" type="ORF">GAK35_02201</name>
</gene>
<dbReference type="Gene3D" id="1.10.443.10">
    <property type="entry name" value="Intergrase catalytic core"/>
    <property type="match status" value="1"/>
</dbReference>
<evidence type="ECO:0000256" key="1">
    <source>
        <dbReference type="ARBA" id="ARBA00022908"/>
    </source>
</evidence>
<feature type="domain" description="Tyr recombinase" evidence="3">
    <location>
        <begin position="166"/>
        <end position="338"/>
    </location>
</feature>
<dbReference type="SUPFAM" id="SSF56349">
    <property type="entry name" value="DNA breaking-rejoining enzymes"/>
    <property type="match status" value="1"/>
</dbReference>
<dbReference type="PROSITE" id="PS51898">
    <property type="entry name" value="TYR_RECOMBINASE"/>
    <property type="match status" value="1"/>
</dbReference>
<accession>A0A7V8FWH6</accession>
<dbReference type="InterPro" id="IPR013762">
    <property type="entry name" value="Integrase-like_cat_sf"/>
</dbReference>